<evidence type="ECO:0000313" key="1">
    <source>
        <dbReference type="EMBL" id="GFY14141.1"/>
    </source>
</evidence>
<dbReference type="EMBL" id="BMAU01021327">
    <property type="protein sequence ID" value="GFY14141.1"/>
    <property type="molecule type" value="Genomic_DNA"/>
</dbReference>
<protein>
    <submittedName>
        <fullName evidence="1">Uncharacterized protein</fullName>
    </submittedName>
</protein>
<evidence type="ECO:0000313" key="2">
    <source>
        <dbReference type="Proteomes" id="UP000887159"/>
    </source>
</evidence>
<dbReference type="Proteomes" id="UP000887159">
    <property type="component" value="Unassembled WGS sequence"/>
</dbReference>
<dbReference type="AlphaFoldDB" id="A0A8X6SIS6"/>
<accession>A0A8X6SIS6</accession>
<keyword evidence="2" id="KW-1185">Reference proteome</keyword>
<reference evidence="1" key="1">
    <citation type="submission" date="2020-08" db="EMBL/GenBank/DDBJ databases">
        <title>Multicomponent nature underlies the extraordinary mechanical properties of spider dragline silk.</title>
        <authorList>
            <person name="Kono N."/>
            <person name="Nakamura H."/>
            <person name="Mori M."/>
            <person name="Yoshida Y."/>
            <person name="Ohtoshi R."/>
            <person name="Malay A.D."/>
            <person name="Moran D.A.P."/>
            <person name="Tomita M."/>
            <person name="Numata K."/>
            <person name="Arakawa K."/>
        </authorList>
    </citation>
    <scope>NUCLEOTIDE SEQUENCE</scope>
</reference>
<comment type="caution">
    <text evidence="1">The sequence shown here is derived from an EMBL/GenBank/DDBJ whole genome shotgun (WGS) entry which is preliminary data.</text>
</comment>
<sequence>MYKGILACNTWCSRRQRIDDADISAPVALDQRAANCLEEAVRSFTAMRSRCRSSSADVTFRHPLPVSRVVRCSSVHCFQIRITVELFRCIPAPI</sequence>
<name>A0A8X6SIS6_TRICX</name>
<gene>
    <name evidence="1" type="primary">NCL1_23207</name>
    <name evidence="1" type="ORF">TNCV_3613301</name>
</gene>
<organism evidence="1 2">
    <name type="scientific">Trichonephila clavipes</name>
    <name type="common">Golden silk orbweaver</name>
    <name type="synonym">Nephila clavipes</name>
    <dbReference type="NCBI Taxonomy" id="2585209"/>
    <lineage>
        <taxon>Eukaryota</taxon>
        <taxon>Metazoa</taxon>
        <taxon>Ecdysozoa</taxon>
        <taxon>Arthropoda</taxon>
        <taxon>Chelicerata</taxon>
        <taxon>Arachnida</taxon>
        <taxon>Araneae</taxon>
        <taxon>Araneomorphae</taxon>
        <taxon>Entelegynae</taxon>
        <taxon>Araneoidea</taxon>
        <taxon>Nephilidae</taxon>
        <taxon>Trichonephila</taxon>
    </lineage>
</organism>
<proteinExistence type="predicted"/>